<proteinExistence type="inferred from homology"/>
<keyword evidence="8" id="KW-1133">Transmembrane helix</keyword>
<dbReference type="InterPro" id="IPR003660">
    <property type="entry name" value="HAMP_dom"/>
</dbReference>
<keyword evidence="12" id="KW-1185">Reference proteome</keyword>
<keyword evidence="3 8" id="KW-0472">Membrane</keyword>
<dbReference type="EMBL" id="FNPI01000007">
    <property type="protein sequence ID" value="SDZ18638.1"/>
    <property type="molecule type" value="Genomic_DNA"/>
</dbReference>
<gene>
    <name evidence="11" type="ORF">SAMN05421736_107114</name>
</gene>
<dbReference type="SUPFAM" id="SSF58104">
    <property type="entry name" value="Methyl-accepting chemotaxis protein (MCP) signaling domain"/>
    <property type="match status" value="1"/>
</dbReference>
<dbReference type="Gene3D" id="1.10.287.950">
    <property type="entry name" value="Methyl-accepting chemotaxis protein"/>
    <property type="match status" value="1"/>
</dbReference>
<keyword evidence="2" id="KW-1003">Cell membrane</keyword>
<protein>
    <submittedName>
        <fullName evidence="11">Methyl-accepting chemotaxis protein</fullName>
    </submittedName>
</protein>
<reference evidence="12" key="1">
    <citation type="submission" date="2016-10" db="EMBL/GenBank/DDBJ databases">
        <authorList>
            <person name="Varghese N."/>
            <person name="Submissions S."/>
        </authorList>
    </citation>
    <scope>NUCLEOTIDE SEQUENCE [LARGE SCALE GENOMIC DNA]</scope>
    <source>
        <strain evidence="12">SP</strain>
    </source>
</reference>
<dbReference type="Pfam" id="PF00015">
    <property type="entry name" value="MCPsignal"/>
    <property type="match status" value="1"/>
</dbReference>
<dbReference type="SMART" id="SM00283">
    <property type="entry name" value="MA"/>
    <property type="match status" value="1"/>
</dbReference>
<evidence type="ECO:0000313" key="12">
    <source>
        <dbReference type="Proteomes" id="UP000198935"/>
    </source>
</evidence>
<organism evidence="11 12">
    <name type="scientific">Evansella caseinilytica</name>
    <dbReference type="NCBI Taxonomy" id="1503961"/>
    <lineage>
        <taxon>Bacteria</taxon>
        <taxon>Bacillati</taxon>
        <taxon>Bacillota</taxon>
        <taxon>Bacilli</taxon>
        <taxon>Bacillales</taxon>
        <taxon>Bacillaceae</taxon>
        <taxon>Evansella</taxon>
    </lineage>
</organism>
<evidence type="ECO:0000313" key="11">
    <source>
        <dbReference type="EMBL" id="SDZ18638.1"/>
    </source>
</evidence>
<feature type="domain" description="HAMP" evidence="10">
    <location>
        <begin position="229"/>
        <end position="282"/>
    </location>
</feature>
<dbReference type="PANTHER" id="PTHR32089">
    <property type="entry name" value="METHYL-ACCEPTING CHEMOTAXIS PROTEIN MCPB"/>
    <property type="match status" value="1"/>
</dbReference>
<accession>A0A1H3R067</accession>
<keyword evidence="8" id="KW-0812">Transmembrane</keyword>
<dbReference type="Proteomes" id="UP000198935">
    <property type="component" value="Unassembled WGS sequence"/>
</dbReference>
<feature type="transmembrane region" description="Helical" evidence="8">
    <location>
        <begin position="33"/>
        <end position="55"/>
    </location>
</feature>
<evidence type="ECO:0000256" key="5">
    <source>
        <dbReference type="ARBA" id="ARBA00029447"/>
    </source>
</evidence>
<dbReference type="PROSITE" id="PS50885">
    <property type="entry name" value="HAMP"/>
    <property type="match status" value="1"/>
</dbReference>
<dbReference type="PANTHER" id="PTHR32089:SF112">
    <property type="entry name" value="LYSOZYME-LIKE PROTEIN-RELATED"/>
    <property type="match status" value="1"/>
</dbReference>
<dbReference type="SMART" id="SM00304">
    <property type="entry name" value="HAMP"/>
    <property type="match status" value="1"/>
</dbReference>
<comment type="subcellular location">
    <subcellularLocation>
        <location evidence="1">Cell membrane</location>
    </subcellularLocation>
</comment>
<dbReference type="GO" id="GO:0007165">
    <property type="term" value="P:signal transduction"/>
    <property type="evidence" value="ECO:0007669"/>
    <property type="project" value="UniProtKB-KW"/>
</dbReference>
<keyword evidence="7" id="KW-0175">Coiled coil</keyword>
<feature type="coiled-coil region" evidence="7">
    <location>
        <begin position="547"/>
        <end position="581"/>
    </location>
</feature>
<dbReference type="InterPro" id="IPR004089">
    <property type="entry name" value="MCPsignal_dom"/>
</dbReference>
<dbReference type="GO" id="GO:0005886">
    <property type="term" value="C:plasma membrane"/>
    <property type="evidence" value="ECO:0007669"/>
    <property type="project" value="UniProtKB-SubCell"/>
</dbReference>
<evidence type="ECO:0000256" key="2">
    <source>
        <dbReference type="ARBA" id="ARBA00022475"/>
    </source>
</evidence>
<evidence type="ECO:0000259" key="10">
    <source>
        <dbReference type="PROSITE" id="PS50885"/>
    </source>
</evidence>
<dbReference type="PROSITE" id="PS50111">
    <property type="entry name" value="CHEMOTAXIS_TRANSDUC_2"/>
    <property type="match status" value="1"/>
</dbReference>
<name>A0A1H3R067_9BACI</name>
<keyword evidence="4 6" id="KW-0807">Transducer</keyword>
<sequence>MKKIWKKIKRKGTKTRKIGKKFTLNNVTLTRKYGIVFTAMLLLFFISTSFVYISLKTVQNDLKELERSAERSVLLMSMAQLFEERYAILVEYLFLPTPELEAAYTDNSENFAQMMETIEPYLDTEEMHNIFDIIVKNNEDYDFLFDGLSQEAAGDFEKLSYLKTIQSRAETFKDQTFYALGFLRNMIDERRTEAVEETNGSLALSSTSLIASFVISVSLAATFLILIHRSIKGRLSSIISFSKKLTDGQLQVEDIHDSGKDELALISTTLNEMKHRLSTMMGKIAEASQEVGEKSVFLSSFSEQLKEDSSNVYSNMQNLMAGMEEQSSTFMNISDSVKNFSLQLDTINDSGQEMNGSAAHIQDLTQRGKDQMGKSILQIEELKSTVNESNEKLKLLHDRTNEISHFVRVIKDIAGQTNLLALNASIEAARAGQYGRGFAVVADEIRKLSEEVEMSVKQITELVESVNKETDGVRVSLERGSNEVNNSVSLIHESGSYFNDIHDNIVDMTAKVKGNAEAVNEMAANSQVIQTAIEETAVTSEDAVENVEGVTKTLDGQQQQVEELAQRIQELMETTERLNEFIRQYDR</sequence>
<evidence type="ECO:0000256" key="3">
    <source>
        <dbReference type="ARBA" id="ARBA00023136"/>
    </source>
</evidence>
<feature type="domain" description="Methyl-accepting transducer" evidence="9">
    <location>
        <begin position="301"/>
        <end position="551"/>
    </location>
</feature>
<evidence type="ECO:0000259" key="9">
    <source>
        <dbReference type="PROSITE" id="PS50111"/>
    </source>
</evidence>
<dbReference type="STRING" id="1503961.SAMN05421736_107114"/>
<evidence type="ECO:0000256" key="1">
    <source>
        <dbReference type="ARBA" id="ARBA00004236"/>
    </source>
</evidence>
<evidence type="ECO:0000256" key="6">
    <source>
        <dbReference type="PROSITE-ProRule" id="PRU00284"/>
    </source>
</evidence>
<evidence type="ECO:0000256" key="4">
    <source>
        <dbReference type="ARBA" id="ARBA00023224"/>
    </source>
</evidence>
<dbReference type="AlphaFoldDB" id="A0A1H3R067"/>
<evidence type="ECO:0000256" key="8">
    <source>
        <dbReference type="SAM" id="Phobius"/>
    </source>
</evidence>
<comment type="similarity">
    <text evidence="5">Belongs to the methyl-accepting chemotaxis (MCP) protein family.</text>
</comment>
<evidence type="ECO:0000256" key="7">
    <source>
        <dbReference type="SAM" id="Coils"/>
    </source>
</evidence>